<dbReference type="PANTHER" id="PTHR15437">
    <property type="entry name" value="TRANSCRIPTION TERMINATION FACTOR, MITOCHONDRIAL"/>
    <property type="match status" value="1"/>
</dbReference>
<dbReference type="AlphaFoldDB" id="A0AAN9G2F8"/>
<dbReference type="GO" id="GO:0005759">
    <property type="term" value="C:mitochondrial matrix"/>
    <property type="evidence" value="ECO:0007669"/>
    <property type="project" value="TreeGrafter"/>
</dbReference>
<comment type="caution">
    <text evidence="3">The sequence shown here is derived from an EMBL/GenBank/DDBJ whole genome shotgun (WGS) entry which is preliminary data.</text>
</comment>
<evidence type="ECO:0000256" key="1">
    <source>
        <dbReference type="ARBA" id="ARBA00007692"/>
    </source>
</evidence>
<proteinExistence type="inferred from homology"/>
<evidence type="ECO:0000256" key="2">
    <source>
        <dbReference type="ARBA" id="ARBA00022946"/>
    </source>
</evidence>
<dbReference type="GO" id="GO:0003676">
    <property type="term" value="F:nucleic acid binding"/>
    <property type="evidence" value="ECO:0007669"/>
    <property type="project" value="InterPro"/>
</dbReference>
<dbReference type="PANTHER" id="PTHR15437:SF6">
    <property type="entry name" value="TRANSCRIPTION TERMINATION FACTOR, MITOCHONDRIAL"/>
    <property type="match status" value="1"/>
</dbReference>
<dbReference type="EMBL" id="JBAMIC010000022">
    <property type="protein sequence ID" value="KAK7091550.1"/>
    <property type="molecule type" value="Genomic_DNA"/>
</dbReference>
<name>A0AAN9G2F8_9CAEN</name>
<dbReference type="Pfam" id="PF02536">
    <property type="entry name" value="mTERF"/>
    <property type="match status" value="1"/>
</dbReference>
<organism evidence="3 4">
    <name type="scientific">Littorina saxatilis</name>
    <dbReference type="NCBI Taxonomy" id="31220"/>
    <lineage>
        <taxon>Eukaryota</taxon>
        <taxon>Metazoa</taxon>
        <taxon>Spiralia</taxon>
        <taxon>Lophotrochozoa</taxon>
        <taxon>Mollusca</taxon>
        <taxon>Gastropoda</taxon>
        <taxon>Caenogastropoda</taxon>
        <taxon>Littorinimorpha</taxon>
        <taxon>Littorinoidea</taxon>
        <taxon>Littorinidae</taxon>
        <taxon>Littorina</taxon>
    </lineage>
</organism>
<gene>
    <name evidence="3" type="ORF">V1264_009216</name>
</gene>
<dbReference type="Proteomes" id="UP001374579">
    <property type="component" value="Unassembled WGS sequence"/>
</dbReference>
<dbReference type="InterPro" id="IPR003690">
    <property type="entry name" value="MTERF"/>
</dbReference>
<comment type="similarity">
    <text evidence="1">Belongs to the mTERF family.</text>
</comment>
<sequence>MALRKLACPLVDHAFGWIRPWQLQAAAFIPTAKTCVSISSELQYSRKQVPTDEELQVRAKFLATQFHSSEGEMQHFLSSNSRLVSMGKNKFYSLTQLLAQHGISMRELLIYPNVYRRKYETVANRIRQLEEGGVKPVTLRMINTTYKKYQAKYGRLMLDTEVYEQFKSSIDLLSSQLGLSEKEAEDIISESKWLNNTKMSTLKDKIELLWSYGISSEAIRERMWVLAFPTDTLRSRIEALKKSGINFKDFPKQYLIAIKSSDDKFKKFQERLLEDKTILDQSGCSDKAAYICSRLSCSEVDLVTLCKKFRALLSVRLPKLKTNLDVLLKEFGVPKSVIVESPRALRLSTETLRERLQQLQDLEVPVSGRALNMSNAQYEQFMERLKEKGSI</sequence>
<evidence type="ECO:0008006" key="5">
    <source>
        <dbReference type="Google" id="ProtNLM"/>
    </source>
</evidence>
<accession>A0AAN9G2F8</accession>
<dbReference type="Gene3D" id="1.25.70.10">
    <property type="entry name" value="Transcription termination factor 3, mitochondrial"/>
    <property type="match status" value="1"/>
</dbReference>
<dbReference type="SMART" id="SM00733">
    <property type="entry name" value="Mterf"/>
    <property type="match status" value="4"/>
</dbReference>
<protein>
    <recommendedName>
        <fullName evidence="5">Transcription termination factor, mitochondrial</fullName>
    </recommendedName>
</protein>
<dbReference type="GO" id="GO:0006393">
    <property type="term" value="P:termination of mitochondrial transcription"/>
    <property type="evidence" value="ECO:0007669"/>
    <property type="project" value="TreeGrafter"/>
</dbReference>
<keyword evidence="2" id="KW-0809">Transit peptide</keyword>
<keyword evidence="4" id="KW-1185">Reference proteome</keyword>
<dbReference type="InterPro" id="IPR038538">
    <property type="entry name" value="MTERF_sf"/>
</dbReference>
<evidence type="ECO:0000313" key="4">
    <source>
        <dbReference type="Proteomes" id="UP001374579"/>
    </source>
</evidence>
<evidence type="ECO:0000313" key="3">
    <source>
        <dbReference type="EMBL" id="KAK7091550.1"/>
    </source>
</evidence>
<reference evidence="3 4" key="1">
    <citation type="submission" date="2024-02" db="EMBL/GenBank/DDBJ databases">
        <title>Chromosome-scale genome assembly of the rough periwinkle Littorina saxatilis.</title>
        <authorList>
            <person name="De Jode A."/>
            <person name="Faria R."/>
            <person name="Formenti G."/>
            <person name="Sims Y."/>
            <person name="Smith T.P."/>
            <person name="Tracey A."/>
            <person name="Wood J.M.D."/>
            <person name="Zagrodzka Z.B."/>
            <person name="Johannesson K."/>
            <person name="Butlin R.K."/>
            <person name="Leder E.H."/>
        </authorList>
    </citation>
    <scope>NUCLEOTIDE SEQUENCE [LARGE SCALE GENOMIC DNA]</scope>
    <source>
        <strain evidence="3">Snail1</strain>
        <tissue evidence="3">Muscle</tissue>
    </source>
</reference>